<dbReference type="GO" id="GO:0016887">
    <property type="term" value="F:ATP hydrolysis activity"/>
    <property type="evidence" value="ECO:0007669"/>
    <property type="project" value="InterPro"/>
</dbReference>
<organism evidence="2">
    <name type="scientific">Chlorobium chlorochromatii (strain CaD3)</name>
    <dbReference type="NCBI Taxonomy" id="340177"/>
    <lineage>
        <taxon>Bacteria</taxon>
        <taxon>Pseudomonadati</taxon>
        <taxon>Chlorobiota</taxon>
        <taxon>Chlorobiia</taxon>
        <taxon>Chlorobiales</taxon>
        <taxon>Chlorobiaceae</taxon>
        <taxon>Chlorobium/Pelodictyon group</taxon>
        <taxon>Chlorobium</taxon>
    </lineage>
</organism>
<gene>
    <name evidence="2" type="ordered locus">Cag_1302</name>
</gene>
<dbReference type="KEGG" id="cch:Cag_1302"/>
<reference evidence="2" key="1">
    <citation type="submission" date="2005-08" db="EMBL/GenBank/DDBJ databases">
        <title>Complete sequence of Chlorobium chlorochromatii CaD3.</title>
        <authorList>
            <person name="Copeland A."/>
            <person name="Lucas S."/>
            <person name="Lapidus A."/>
            <person name="Barry K."/>
            <person name="Detter J.C."/>
            <person name="Glavina T."/>
            <person name="Hammon N."/>
            <person name="Israni S."/>
            <person name="Pitluck S."/>
            <person name="Bryant D."/>
            <person name="Schmutz J."/>
            <person name="Larimer F."/>
            <person name="Land M."/>
            <person name="Kyrpides N."/>
            <person name="Ivanova N."/>
            <person name="Richardson P."/>
        </authorList>
    </citation>
    <scope>NUCLEOTIDE SEQUENCE [LARGE SCALE GENOMIC DNA]</scope>
    <source>
        <strain evidence="2">CaD3</strain>
    </source>
</reference>
<dbReference type="PANTHER" id="PTHR40396">
    <property type="entry name" value="ATPASE-LIKE PROTEIN"/>
    <property type="match status" value="1"/>
</dbReference>
<name>Q3AR13_CHLCH</name>
<dbReference type="SUPFAM" id="SSF52540">
    <property type="entry name" value="P-loop containing nucleoside triphosphate hydrolases"/>
    <property type="match status" value="1"/>
</dbReference>
<evidence type="ECO:0000259" key="1">
    <source>
        <dbReference type="Pfam" id="PF13304"/>
    </source>
</evidence>
<dbReference type="OrthoDB" id="747555at2"/>
<feature type="domain" description="ATPase AAA-type core" evidence="1">
    <location>
        <begin position="23"/>
        <end position="356"/>
    </location>
</feature>
<dbReference type="Gene3D" id="3.40.50.300">
    <property type="entry name" value="P-loop containing nucleotide triphosphate hydrolases"/>
    <property type="match status" value="1"/>
</dbReference>
<dbReference type="InterPro" id="IPR014555">
    <property type="entry name" value="RecF-like"/>
</dbReference>
<dbReference type="HOGENOM" id="CLU_035814_3_0_10"/>
<dbReference type="Pfam" id="PF13304">
    <property type="entry name" value="AAA_21"/>
    <property type="match status" value="1"/>
</dbReference>
<accession>Q3AR13</accession>
<dbReference type="eggNOG" id="COG4637">
    <property type="taxonomic scope" value="Bacteria"/>
</dbReference>
<protein>
    <submittedName>
        <fullName evidence="2">ATPase-like protein</fullName>
    </submittedName>
</protein>
<proteinExistence type="predicted"/>
<dbReference type="STRING" id="340177.Cag_1302"/>
<dbReference type="InterPro" id="IPR027417">
    <property type="entry name" value="P-loop_NTPase"/>
</dbReference>
<dbReference type="PIRSF" id="PIRSF029347">
    <property type="entry name" value="RecF"/>
    <property type="match status" value="1"/>
</dbReference>
<dbReference type="GO" id="GO:0005524">
    <property type="term" value="F:ATP binding"/>
    <property type="evidence" value="ECO:0007669"/>
    <property type="project" value="InterPro"/>
</dbReference>
<dbReference type="InterPro" id="IPR003959">
    <property type="entry name" value="ATPase_AAA_core"/>
</dbReference>
<dbReference type="CDD" id="cd00267">
    <property type="entry name" value="ABC_ATPase"/>
    <property type="match status" value="1"/>
</dbReference>
<evidence type="ECO:0000313" key="2">
    <source>
        <dbReference type="EMBL" id="ABB28562.1"/>
    </source>
</evidence>
<dbReference type="EMBL" id="CP000108">
    <property type="protein sequence ID" value="ABB28562.1"/>
    <property type="molecule type" value="Genomic_DNA"/>
</dbReference>
<sequence length="419" mass="46780">MIKQLTLTNWKSFAEATLYIDPLTILIGTNASGKSNTLDALLFLQRVSSGIPIFQAIAGDVNLTPLRGGMEWVCRKPFNTFTLTVLTDGLSKDEEYRYTLTVQVNGTKAEILHEELTLLIYGTNRTTSKEKRLFKTELDEINHPSIPTYCYTGTQGRGRRFDLLRSHTILNQTETLNVRKEVQEGAKLVMTQLQRIFVFDPIPSHMRNYAPLAETLLSDGSNLAGVLAGLEPSRKIEVEKTLTTYLKALPERDIKRVWTEHVGKFQSDAMLYCEEGWSNETTQEIDARGMSDGTLRYLAIVTALLTRQSGSLLVIEEVDNGLHPSRAHLLIRMLKELGKQRGIDLIITTHNPALLDAAGNRMIPFITVVHRNSSTGTSSLTLLEDIEQLPKLIAQGTLGDLTSDGRLEEALQQKRGNGE</sequence>
<dbReference type="AlphaFoldDB" id="Q3AR13"/>
<dbReference type="PANTHER" id="PTHR40396:SF1">
    <property type="entry name" value="ATPASE AAA-TYPE CORE DOMAIN-CONTAINING PROTEIN"/>
    <property type="match status" value="1"/>
</dbReference>